<gene>
    <name evidence="1" type="ORF">F1D05_26200</name>
</gene>
<dbReference type="KEGG" id="kqi:F1D05_26200"/>
<dbReference type="Proteomes" id="UP000515563">
    <property type="component" value="Chromosome"/>
</dbReference>
<accession>A0A7G6X3F1</accession>
<dbReference type="AlphaFoldDB" id="A0A7G6X3F1"/>
<name>A0A7G6X3F1_9ACTN</name>
<dbReference type="EMBL" id="CP043661">
    <property type="protein sequence ID" value="QNE20766.1"/>
    <property type="molecule type" value="Genomic_DNA"/>
</dbReference>
<organism evidence="1 2">
    <name type="scientific">Kribbella qitaiheensis</name>
    <dbReference type="NCBI Taxonomy" id="1544730"/>
    <lineage>
        <taxon>Bacteria</taxon>
        <taxon>Bacillati</taxon>
        <taxon>Actinomycetota</taxon>
        <taxon>Actinomycetes</taxon>
        <taxon>Propionibacteriales</taxon>
        <taxon>Kribbellaceae</taxon>
        <taxon>Kribbella</taxon>
    </lineage>
</organism>
<evidence type="ECO:0000313" key="2">
    <source>
        <dbReference type="Proteomes" id="UP000515563"/>
    </source>
</evidence>
<evidence type="ECO:0000313" key="1">
    <source>
        <dbReference type="EMBL" id="QNE20766.1"/>
    </source>
</evidence>
<reference evidence="1 2" key="2">
    <citation type="journal article" date="2020" name="Microbiol. Resour. Announc.">
        <title>Antarctic desert soil bacteria exhibit high novel natural product potential, evaluated through long-read genome sequencing and comparative genomics.</title>
        <authorList>
            <person name="Benaud N."/>
            <person name="Edwards R.J."/>
            <person name="Amos T.G."/>
            <person name="D'Agostino P.M."/>
            <person name="Gutierrez-Chavez C."/>
            <person name="Montgomery K."/>
            <person name="Nicetic I."/>
            <person name="Ferrari B.C."/>
        </authorList>
    </citation>
    <scope>NUCLEOTIDE SEQUENCE [LARGE SCALE GENOMIC DNA]</scope>
    <source>
        <strain evidence="1 2">SPB151</strain>
    </source>
</reference>
<proteinExistence type="predicted"/>
<evidence type="ECO:0008006" key="3">
    <source>
        <dbReference type="Google" id="ProtNLM"/>
    </source>
</evidence>
<sequence>MISEGLQDFLTSYCGADEDMAETRRIMQGEAGAYFAPWLKPELDAAIADQSVSPEQARYLMSRRFGNAEEVAEWLAGLRREWFG</sequence>
<reference evidence="2" key="1">
    <citation type="submission" date="2019-09" db="EMBL/GenBank/DDBJ databases">
        <title>Antimicrobial potential of Antarctic Bacteria.</title>
        <authorList>
            <person name="Benaud N."/>
            <person name="Edwards R.J."/>
            <person name="Ferrari B.C."/>
        </authorList>
    </citation>
    <scope>NUCLEOTIDE SEQUENCE [LARGE SCALE GENOMIC DNA]</scope>
    <source>
        <strain evidence="2">SPB151</strain>
    </source>
</reference>
<dbReference type="RefSeq" id="WP_185443164.1">
    <property type="nucleotide sequence ID" value="NZ_CP043661.1"/>
</dbReference>
<keyword evidence="2" id="KW-1185">Reference proteome</keyword>
<protein>
    <recommendedName>
        <fullName evidence="3">CdiI immunity protein domain-containing protein</fullName>
    </recommendedName>
</protein>